<dbReference type="STRING" id="555500.I215_07536"/>
<dbReference type="OrthoDB" id="1440507at2"/>
<evidence type="ECO:0000313" key="1">
    <source>
        <dbReference type="EMBL" id="EKF55300.1"/>
    </source>
</evidence>
<dbReference type="PROSITE" id="PS51257">
    <property type="entry name" value="PROKAR_LIPOPROTEIN"/>
    <property type="match status" value="1"/>
</dbReference>
<evidence type="ECO:0008006" key="3">
    <source>
        <dbReference type="Google" id="ProtNLM"/>
    </source>
</evidence>
<dbReference type="RefSeq" id="WP_008991362.1">
    <property type="nucleotide sequence ID" value="NZ_AMSG01000008.1"/>
</dbReference>
<accession>K2PS06</accession>
<name>K2PS06_9FLAO</name>
<dbReference type="EMBL" id="AMSG01000008">
    <property type="protein sequence ID" value="EKF55300.1"/>
    <property type="molecule type" value="Genomic_DNA"/>
</dbReference>
<gene>
    <name evidence="1" type="ORF">I215_07536</name>
</gene>
<evidence type="ECO:0000313" key="2">
    <source>
        <dbReference type="Proteomes" id="UP000007364"/>
    </source>
</evidence>
<dbReference type="AlphaFoldDB" id="K2PS06"/>
<organism evidence="1 2">
    <name type="scientific">Galbibacter marinus</name>
    <dbReference type="NCBI Taxonomy" id="555500"/>
    <lineage>
        <taxon>Bacteria</taxon>
        <taxon>Pseudomonadati</taxon>
        <taxon>Bacteroidota</taxon>
        <taxon>Flavobacteriia</taxon>
        <taxon>Flavobacteriales</taxon>
        <taxon>Flavobacteriaceae</taxon>
        <taxon>Galbibacter</taxon>
    </lineage>
</organism>
<protein>
    <recommendedName>
        <fullName evidence="3">Lipoprotein</fullName>
    </recommendedName>
</protein>
<keyword evidence="2" id="KW-1185">Reference proteome</keyword>
<comment type="caution">
    <text evidence="1">The sequence shown here is derived from an EMBL/GenBank/DDBJ whole genome shotgun (WGS) entry which is preliminary data.</text>
</comment>
<reference evidence="1 2" key="1">
    <citation type="journal article" date="2012" name="J. Bacteriol.">
        <title>Genome Sequence of Galbibacter marinum Type Strain ck-I2-15.</title>
        <authorList>
            <person name="Lai Q."/>
            <person name="Li C."/>
            <person name="Shao Z."/>
        </authorList>
    </citation>
    <scope>NUCLEOTIDE SEQUENCE [LARGE SCALE GENOMIC DNA]</scope>
    <source>
        <strain evidence="2">ck-I2-15</strain>
    </source>
</reference>
<sequence>MKTNQLKLILKSVIVVGSLISSSCSQPQGGVLNYKPVELSKHKLPPTKAENMSKRYIKDMEMLFAQSDSLAYYKEHNAKLLAALENKLSLKEIQALKEPIIIKPRKPKFELAVSDWFSVDQLLTYIDSSIEKVENSGGKVDGFRVYIGVFPKKGQGEKDNFLTTFITPTGTMGDEKQEGNMVPLSLPFNAVPSDITAVDPLEYGSDGNPPSANYPQ</sequence>
<proteinExistence type="predicted"/>
<dbReference type="Proteomes" id="UP000007364">
    <property type="component" value="Unassembled WGS sequence"/>
</dbReference>